<dbReference type="AlphaFoldDB" id="A0A5B9MN63"/>
<name>A0A5B9MN63_9BACT</name>
<proteinExistence type="predicted"/>
<dbReference type="EMBL" id="CP036264">
    <property type="protein sequence ID" value="QEG01105.1"/>
    <property type="molecule type" value="Genomic_DNA"/>
</dbReference>
<dbReference type="Proteomes" id="UP000321353">
    <property type="component" value="Chromosome"/>
</dbReference>
<accession>A0A5B9MN63</accession>
<reference evidence="1 2" key="1">
    <citation type="submission" date="2019-02" db="EMBL/GenBank/DDBJ databases">
        <title>Planctomycetal bacteria perform biofilm scaping via a novel small molecule.</title>
        <authorList>
            <person name="Jeske O."/>
            <person name="Boedeker C."/>
            <person name="Wiegand S."/>
            <person name="Breitling P."/>
            <person name="Kallscheuer N."/>
            <person name="Jogler M."/>
            <person name="Rohde M."/>
            <person name="Petersen J."/>
            <person name="Medema M.H."/>
            <person name="Surup F."/>
            <person name="Jogler C."/>
        </authorList>
    </citation>
    <scope>NUCLEOTIDE SEQUENCE [LARGE SCALE GENOMIC DNA]</scope>
    <source>
        <strain evidence="1 2">Mal15</strain>
    </source>
</reference>
<keyword evidence="2" id="KW-1185">Reference proteome</keyword>
<protein>
    <submittedName>
        <fullName evidence="1">Uncharacterized protein</fullName>
    </submittedName>
</protein>
<gene>
    <name evidence="1" type="ORF">Mal15_51810</name>
</gene>
<dbReference type="KEGG" id="smam:Mal15_51810"/>
<organism evidence="1 2">
    <name type="scientific">Stieleria maiorica</name>
    <dbReference type="NCBI Taxonomy" id="2795974"/>
    <lineage>
        <taxon>Bacteria</taxon>
        <taxon>Pseudomonadati</taxon>
        <taxon>Planctomycetota</taxon>
        <taxon>Planctomycetia</taxon>
        <taxon>Pirellulales</taxon>
        <taxon>Pirellulaceae</taxon>
        <taxon>Stieleria</taxon>
    </lineage>
</organism>
<evidence type="ECO:0000313" key="1">
    <source>
        <dbReference type="EMBL" id="QEG01105.1"/>
    </source>
</evidence>
<sequence length="56" mass="6355">MQRITDVDLESHPPIPDGRDCKMNIANWLLRLPRSMLAELGNDRSSGMESNTSTQR</sequence>
<evidence type="ECO:0000313" key="2">
    <source>
        <dbReference type="Proteomes" id="UP000321353"/>
    </source>
</evidence>